<evidence type="ECO:0000256" key="1">
    <source>
        <dbReference type="SAM" id="MobiDB-lite"/>
    </source>
</evidence>
<accession>A0A7J6W1G3</accession>
<evidence type="ECO:0000313" key="3">
    <source>
        <dbReference type="Proteomes" id="UP000554482"/>
    </source>
</evidence>
<keyword evidence="3" id="KW-1185">Reference proteome</keyword>
<dbReference type="AlphaFoldDB" id="A0A7J6W1G3"/>
<proteinExistence type="predicted"/>
<gene>
    <name evidence="2" type="ORF">FRX31_019393</name>
</gene>
<feature type="region of interest" description="Disordered" evidence="1">
    <location>
        <begin position="161"/>
        <end position="200"/>
    </location>
</feature>
<dbReference type="Proteomes" id="UP000554482">
    <property type="component" value="Unassembled WGS sequence"/>
</dbReference>
<dbReference type="EMBL" id="JABWDY010023313">
    <property type="protein sequence ID" value="KAF5191021.1"/>
    <property type="molecule type" value="Genomic_DNA"/>
</dbReference>
<comment type="caution">
    <text evidence="2">The sequence shown here is derived from an EMBL/GenBank/DDBJ whole genome shotgun (WGS) entry which is preliminary data.</text>
</comment>
<reference evidence="2 3" key="1">
    <citation type="submission" date="2020-06" db="EMBL/GenBank/DDBJ databases">
        <title>Transcriptomic and genomic resources for Thalictrum thalictroides and T. hernandezii: Facilitating candidate gene discovery in an emerging model plant lineage.</title>
        <authorList>
            <person name="Arias T."/>
            <person name="Riano-Pachon D.M."/>
            <person name="Di Stilio V.S."/>
        </authorList>
    </citation>
    <scope>NUCLEOTIDE SEQUENCE [LARGE SCALE GENOMIC DNA]</scope>
    <source>
        <strain evidence="3">cv. WT478/WT964</strain>
        <tissue evidence="2">Leaves</tissue>
    </source>
</reference>
<feature type="compositionally biased region" description="Polar residues" evidence="1">
    <location>
        <begin position="170"/>
        <end position="183"/>
    </location>
</feature>
<protein>
    <submittedName>
        <fullName evidence="2">Uncharacterized protein</fullName>
    </submittedName>
</protein>
<name>A0A7J6W1G3_THATH</name>
<organism evidence="2 3">
    <name type="scientific">Thalictrum thalictroides</name>
    <name type="common">Rue-anemone</name>
    <name type="synonym">Anemone thalictroides</name>
    <dbReference type="NCBI Taxonomy" id="46969"/>
    <lineage>
        <taxon>Eukaryota</taxon>
        <taxon>Viridiplantae</taxon>
        <taxon>Streptophyta</taxon>
        <taxon>Embryophyta</taxon>
        <taxon>Tracheophyta</taxon>
        <taxon>Spermatophyta</taxon>
        <taxon>Magnoliopsida</taxon>
        <taxon>Ranunculales</taxon>
        <taxon>Ranunculaceae</taxon>
        <taxon>Thalictroideae</taxon>
        <taxon>Thalictrum</taxon>
    </lineage>
</organism>
<sequence length="200" mass="22931">MGLVFKVASAEEALSTRWVKIYHLRCKFFWTTKVPKDFSWVWKHVLKSKDDSIKFTKHSLIDSNGTYLWHDPWCGSRPLIFCSTTLSAWQHKFLLDAKVEVLISNGRWNNEVLQLQDQHLRKDIQSVKINHRMESDRVIWEPTHTGYFTVRLSYETLSEDGGGIRLPPSDQGNQQAGSTTMALSKSIEGSVGSGKRDGFD</sequence>
<evidence type="ECO:0000313" key="2">
    <source>
        <dbReference type="EMBL" id="KAF5191021.1"/>
    </source>
</evidence>